<evidence type="ECO:0000313" key="9">
    <source>
        <dbReference type="Proteomes" id="UP000091820"/>
    </source>
</evidence>
<keyword evidence="6" id="KW-0472">Membrane</keyword>
<accession>A0A1A9WFI1</accession>
<evidence type="ECO:0000313" key="8">
    <source>
        <dbReference type="EnsemblMetazoa" id="GBRI017850-PA"/>
    </source>
</evidence>
<dbReference type="AlphaFoldDB" id="A0A1A9WFI1"/>
<keyword evidence="2" id="KW-0964">Secreted</keyword>
<dbReference type="SUPFAM" id="SSF53474">
    <property type="entry name" value="alpha/beta-Hydrolases"/>
    <property type="match status" value="1"/>
</dbReference>
<dbReference type="Gene3D" id="3.40.50.1820">
    <property type="entry name" value="alpha/beta hydrolase"/>
    <property type="match status" value="1"/>
</dbReference>
<keyword evidence="9" id="KW-1185">Reference proteome</keyword>
<evidence type="ECO:0000256" key="1">
    <source>
        <dbReference type="ARBA" id="ARBA00004613"/>
    </source>
</evidence>
<dbReference type="GO" id="GO:0005576">
    <property type="term" value="C:extracellular region"/>
    <property type="evidence" value="ECO:0007669"/>
    <property type="project" value="UniProtKB-SubCell"/>
</dbReference>
<feature type="compositionally biased region" description="Basic and acidic residues" evidence="5">
    <location>
        <begin position="129"/>
        <end position="151"/>
    </location>
</feature>
<keyword evidence="6" id="KW-0812">Transmembrane</keyword>
<sequence length="828" mass="96048">MLFEQRNPYFFEFYILLLILLPGFAVGYNLYGDDEYDDYSNGNVNVVNNVEYENLEQYNTEISYEPEPDFEPQSEPEENYNRREDEGENHEDVEPPQDNYNEPIENNYEPEEEHQYETQNEINSPDDDHEPRNNLHTNEENHYNYADNHSDLPERNYERAEQNNSQQDYFYTPEETYFPPENIPPLYQPLQPRSQPQSQNPPIITVPRLGEVRGLYAYKTIKGRHINAYFGLKYGSVKSGLGRFQKASPPENLLAIIDATEEPPACPQFPEILMINDREKRGEKIDDCLTLNIYSPSRRDSYPVLVFVHGEMLFDGSADEGQPDYFLEHDIVLVTINYRLAPFGYLTTLTEAMPGNVALADIHMALEWIQQHIRFFNGNPDSVTLMGQAGGATLIHALSISGKAQGLFHKLILQSGTALNPYFLDEQPLNTLRSFAHYARCSSLHTIESFVSCFEHMSTTDLLKVFKTFFEINEPRGLVFNSAFKLVIGDHMGYLAQHPAALVSNNIYPTLIGVTKDAGAFIMSRFYNQLSVVRSPNISDYTTAVLKHITQTRHYRIWKYWALEHIFTPEDMRNPTLGSVAHKLLELVNLVLYRGPILDSIRYTIKKYPTYMYCFDYRGEYHRFGHLRNPLPFEVDATLSDDNIFLFPYPIEVSQLNPKDKSVARTMVTMWVNFVYQSIPNFNEGVWPNVSTEYGPFLRFVSTNENGLELDYYFAEGVPIPNLYPEYFTTTTTTTTASTITTTKNLSYHNYSQYPNYPLYPNYVYNHHPQSQSNHYNKAHEHILQNQNYKTNVKDNMKTNDYSSTSTYVQSRLRSNFNNHYANHLTHH</sequence>
<keyword evidence="4" id="KW-0325">Glycoprotein</keyword>
<keyword evidence="6" id="KW-1133">Transmembrane helix</keyword>
<dbReference type="PANTHER" id="PTHR43142">
    <property type="entry name" value="CARBOXYLIC ESTER HYDROLASE"/>
    <property type="match status" value="1"/>
</dbReference>
<reference evidence="8" key="2">
    <citation type="submission" date="2020-05" db="UniProtKB">
        <authorList>
            <consortium name="EnsemblMetazoa"/>
        </authorList>
    </citation>
    <scope>IDENTIFICATION</scope>
    <source>
        <strain evidence="8">IAEA</strain>
    </source>
</reference>
<organism evidence="8 9">
    <name type="scientific">Glossina brevipalpis</name>
    <dbReference type="NCBI Taxonomy" id="37001"/>
    <lineage>
        <taxon>Eukaryota</taxon>
        <taxon>Metazoa</taxon>
        <taxon>Ecdysozoa</taxon>
        <taxon>Arthropoda</taxon>
        <taxon>Hexapoda</taxon>
        <taxon>Insecta</taxon>
        <taxon>Pterygota</taxon>
        <taxon>Neoptera</taxon>
        <taxon>Endopterygota</taxon>
        <taxon>Diptera</taxon>
        <taxon>Brachycera</taxon>
        <taxon>Muscomorpha</taxon>
        <taxon>Hippoboscoidea</taxon>
        <taxon>Glossinidae</taxon>
        <taxon>Glossina</taxon>
    </lineage>
</organism>
<dbReference type="InterPro" id="IPR019819">
    <property type="entry name" value="Carboxylesterase_B_CS"/>
</dbReference>
<evidence type="ECO:0000256" key="6">
    <source>
        <dbReference type="SAM" id="Phobius"/>
    </source>
</evidence>
<proteinExistence type="predicted"/>
<dbReference type="EnsemblMetazoa" id="GBRI017850-RA">
    <property type="protein sequence ID" value="GBRI017850-PA"/>
    <property type="gene ID" value="GBRI017850"/>
</dbReference>
<dbReference type="InterPro" id="IPR002018">
    <property type="entry name" value="CarbesteraseB"/>
</dbReference>
<feature type="compositionally biased region" description="Low complexity" evidence="5">
    <location>
        <begin position="188"/>
        <end position="202"/>
    </location>
</feature>
<dbReference type="Pfam" id="PF00135">
    <property type="entry name" value="COesterase"/>
    <property type="match status" value="1"/>
</dbReference>
<evidence type="ECO:0000256" key="3">
    <source>
        <dbReference type="ARBA" id="ARBA00023157"/>
    </source>
</evidence>
<protein>
    <recommendedName>
        <fullName evidence="7">Carboxylesterase type B domain-containing protein</fullName>
    </recommendedName>
</protein>
<feature type="transmembrane region" description="Helical" evidence="6">
    <location>
        <begin position="12"/>
        <end position="31"/>
    </location>
</feature>
<evidence type="ECO:0000256" key="4">
    <source>
        <dbReference type="ARBA" id="ARBA00023180"/>
    </source>
</evidence>
<feature type="compositionally biased region" description="Basic and acidic residues" evidence="5">
    <location>
        <begin position="79"/>
        <end position="93"/>
    </location>
</feature>
<dbReference type="PANTHER" id="PTHR43142:SF12">
    <property type="entry name" value="CARBOXYLESTERASE TYPE B DOMAIN-CONTAINING PROTEIN-RELATED"/>
    <property type="match status" value="1"/>
</dbReference>
<feature type="region of interest" description="Disordered" evidence="5">
    <location>
        <begin position="64"/>
        <end position="151"/>
    </location>
</feature>
<comment type="subcellular location">
    <subcellularLocation>
        <location evidence="1">Secreted</location>
    </subcellularLocation>
</comment>
<reference evidence="9" key="1">
    <citation type="submission" date="2014-03" db="EMBL/GenBank/DDBJ databases">
        <authorList>
            <person name="Aksoy S."/>
            <person name="Warren W."/>
            <person name="Wilson R.K."/>
        </authorList>
    </citation>
    <scope>NUCLEOTIDE SEQUENCE [LARGE SCALE GENOMIC DNA]</scope>
    <source>
        <strain evidence="9">IAEA</strain>
    </source>
</reference>
<dbReference type="STRING" id="37001.A0A1A9WFI1"/>
<feature type="compositionally biased region" description="Acidic residues" evidence="5">
    <location>
        <begin position="64"/>
        <end position="78"/>
    </location>
</feature>
<feature type="domain" description="Carboxylesterase type B" evidence="7">
    <location>
        <begin position="202"/>
        <end position="704"/>
    </location>
</feature>
<evidence type="ECO:0000256" key="2">
    <source>
        <dbReference type="ARBA" id="ARBA00022525"/>
    </source>
</evidence>
<feature type="region of interest" description="Disordered" evidence="5">
    <location>
        <begin position="174"/>
        <end position="204"/>
    </location>
</feature>
<dbReference type="PROSITE" id="PS00941">
    <property type="entry name" value="CARBOXYLESTERASE_B_2"/>
    <property type="match status" value="1"/>
</dbReference>
<keyword evidence="3" id="KW-1015">Disulfide bond</keyword>
<dbReference type="Proteomes" id="UP000091820">
    <property type="component" value="Unassembled WGS sequence"/>
</dbReference>
<dbReference type="InterPro" id="IPR029058">
    <property type="entry name" value="AB_hydrolase_fold"/>
</dbReference>
<name>A0A1A9WFI1_9MUSC</name>
<evidence type="ECO:0000256" key="5">
    <source>
        <dbReference type="SAM" id="MobiDB-lite"/>
    </source>
</evidence>
<evidence type="ECO:0000259" key="7">
    <source>
        <dbReference type="Pfam" id="PF00135"/>
    </source>
</evidence>
<dbReference type="VEuPathDB" id="VectorBase:GBRI017850"/>